<feature type="transmembrane region" description="Helical" evidence="11">
    <location>
        <begin position="165"/>
        <end position="187"/>
    </location>
</feature>
<dbReference type="EMBL" id="JBDFQZ010000003">
    <property type="protein sequence ID" value="KAK9741339.1"/>
    <property type="molecule type" value="Genomic_DNA"/>
</dbReference>
<organism evidence="12 13">
    <name type="scientific">Saponaria officinalis</name>
    <name type="common">Common soapwort</name>
    <name type="synonym">Lychnis saponaria</name>
    <dbReference type="NCBI Taxonomy" id="3572"/>
    <lineage>
        <taxon>Eukaryota</taxon>
        <taxon>Viridiplantae</taxon>
        <taxon>Streptophyta</taxon>
        <taxon>Embryophyta</taxon>
        <taxon>Tracheophyta</taxon>
        <taxon>Spermatophyta</taxon>
        <taxon>Magnoliopsida</taxon>
        <taxon>eudicotyledons</taxon>
        <taxon>Gunneridae</taxon>
        <taxon>Pentapetalae</taxon>
        <taxon>Caryophyllales</taxon>
        <taxon>Caryophyllaceae</taxon>
        <taxon>Caryophylleae</taxon>
        <taxon>Saponaria</taxon>
    </lineage>
</organism>
<keyword evidence="3 11" id="KW-0813">Transport</keyword>
<keyword evidence="8 11" id="KW-1133">Transmembrane helix</keyword>
<dbReference type="FunFam" id="1.20.1280.290:FF:000001">
    <property type="entry name" value="Bidirectional sugar transporter SWEET"/>
    <property type="match status" value="1"/>
</dbReference>
<keyword evidence="9 11" id="KW-0472">Membrane</keyword>
<keyword evidence="5 11" id="KW-0762">Sugar transport</keyword>
<evidence type="ECO:0000256" key="9">
    <source>
        <dbReference type="ARBA" id="ARBA00023136"/>
    </source>
</evidence>
<dbReference type="GO" id="GO:0051260">
    <property type="term" value="P:protein homooligomerization"/>
    <property type="evidence" value="ECO:0007669"/>
    <property type="project" value="UniProtKB-ARBA"/>
</dbReference>
<keyword evidence="4" id="KW-1003">Cell membrane</keyword>
<evidence type="ECO:0000256" key="7">
    <source>
        <dbReference type="ARBA" id="ARBA00022737"/>
    </source>
</evidence>
<evidence type="ECO:0000256" key="3">
    <source>
        <dbReference type="ARBA" id="ARBA00022448"/>
    </source>
</evidence>
<dbReference type="PANTHER" id="PTHR10791">
    <property type="entry name" value="RAG1-ACTIVATING PROTEIN 1"/>
    <property type="match status" value="1"/>
</dbReference>
<comment type="subcellular location">
    <subcellularLocation>
        <location evidence="1">Cell membrane</location>
        <topology evidence="1">Multi-pass membrane protein</topology>
    </subcellularLocation>
</comment>
<proteinExistence type="inferred from homology"/>
<keyword evidence="6 11" id="KW-0812">Transmembrane</keyword>
<evidence type="ECO:0000256" key="6">
    <source>
        <dbReference type="ARBA" id="ARBA00022692"/>
    </source>
</evidence>
<dbReference type="PANTHER" id="PTHR10791:SF30">
    <property type="entry name" value="SUGAR TRANSPORTER SWEET1"/>
    <property type="match status" value="1"/>
</dbReference>
<gene>
    <name evidence="12" type="ORF">RND81_03G098600</name>
</gene>
<comment type="caution">
    <text evidence="12">The sequence shown here is derived from an EMBL/GenBank/DDBJ whole genome shotgun (WGS) entry which is preliminary data.</text>
</comment>
<name>A0AAW1LZD9_SAPOF</name>
<dbReference type="Proteomes" id="UP001443914">
    <property type="component" value="Unassembled WGS sequence"/>
</dbReference>
<dbReference type="Pfam" id="PF03083">
    <property type="entry name" value="MtN3_slv"/>
    <property type="match status" value="2"/>
</dbReference>
<evidence type="ECO:0000313" key="12">
    <source>
        <dbReference type="EMBL" id="KAK9741339.1"/>
    </source>
</evidence>
<dbReference type="Gene3D" id="1.20.1280.290">
    <property type="match status" value="2"/>
</dbReference>
<accession>A0AAW1LZD9</accession>
<keyword evidence="13" id="KW-1185">Reference proteome</keyword>
<evidence type="ECO:0000313" key="13">
    <source>
        <dbReference type="Proteomes" id="UP001443914"/>
    </source>
</evidence>
<dbReference type="FunFam" id="1.20.1280.290:FF:000002">
    <property type="entry name" value="Bidirectional sugar transporter SWEET"/>
    <property type="match status" value="1"/>
</dbReference>
<feature type="transmembrane region" description="Helical" evidence="11">
    <location>
        <begin position="106"/>
        <end position="128"/>
    </location>
</feature>
<feature type="transmembrane region" description="Helical" evidence="11">
    <location>
        <begin position="71"/>
        <end position="94"/>
    </location>
</feature>
<evidence type="ECO:0000256" key="2">
    <source>
        <dbReference type="ARBA" id="ARBA00007809"/>
    </source>
</evidence>
<sequence>MIHSLLITRSVIGAIGNAISVFLFVSPTPTFISIYKKKSVEEYKPDPYLATTMNCMLWVFYGLPIVHPNSILVVSTNASGLVIQFVFLLIFFIYSDKNGRLKVLKWAAAEILFMIIVITVTLLCFHTTTTRTFFVGILCVIFCLGMYVSPLTIMRKVIKTKSVKYMPFWLSVGNFSNGVIWTIYAFLPLDQWILIPNGLGAISGAAQLMLYGCYYKTTPTDHVGVEKTKNQVELSSQTK</sequence>
<evidence type="ECO:0000256" key="11">
    <source>
        <dbReference type="RuleBase" id="RU910715"/>
    </source>
</evidence>
<keyword evidence="7" id="KW-0677">Repeat</keyword>
<protein>
    <recommendedName>
        <fullName evidence="11">Bidirectional sugar transporter SWEET</fullName>
    </recommendedName>
</protein>
<dbReference type="InterPro" id="IPR004316">
    <property type="entry name" value="SWEET_rpt"/>
</dbReference>
<reference evidence="12" key="1">
    <citation type="submission" date="2024-03" db="EMBL/GenBank/DDBJ databases">
        <title>WGS assembly of Saponaria officinalis var. Norfolk2.</title>
        <authorList>
            <person name="Jenkins J."/>
            <person name="Shu S."/>
            <person name="Grimwood J."/>
            <person name="Barry K."/>
            <person name="Goodstein D."/>
            <person name="Schmutz J."/>
            <person name="Leebens-Mack J."/>
            <person name="Osbourn A."/>
        </authorList>
    </citation>
    <scope>NUCLEOTIDE SEQUENCE [LARGE SCALE GENOMIC DNA]</scope>
    <source>
        <strain evidence="12">JIC</strain>
    </source>
</reference>
<comment type="function">
    <text evidence="10">Mediates both low-affinity uptake and efflux of sugar across the plasma membrane.</text>
</comment>
<evidence type="ECO:0000256" key="10">
    <source>
        <dbReference type="ARBA" id="ARBA00037238"/>
    </source>
</evidence>
<dbReference type="InterPro" id="IPR047664">
    <property type="entry name" value="SWEET"/>
</dbReference>
<feature type="transmembrane region" description="Helical" evidence="11">
    <location>
        <begin position="134"/>
        <end position="153"/>
    </location>
</feature>
<feature type="transmembrane region" description="Helical" evidence="11">
    <location>
        <begin position="193"/>
        <end position="214"/>
    </location>
</feature>
<evidence type="ECO:0000256" key="1">
    <source>
        <dbReference type="ARBA" id="ARBA00004651"/>
    </source>
</evidence>
<comment type="similarity">
    <text evidence="2 11">Belongs to the SWEET sugar transporter family.</text>
</comment>
<feature type="transmembrane region" description="Helical" evidence="11">
    <location>
        <begin position="6"/>
        <end position="26"/>
    </location>
</feature>
<dbReference type="GO" id="GO:0051119">
    <property type="term" value="F:sugar transmembrane transporter activity"/>
    <property type="evidence" value="ECO:0007669"/>
    <property type="project" value="InterPro"/>
</dbReference>
<evidence type="ECO:0000256" key="4">
    <source>
        <dbReference type="ARBA" id="ARBA00022475"/>
    </source>
</evidence>
<dbReference type="AlphaFoldDB" id="A0AAW1LZD9"/>
<evidence type="ECO:0000256" key="5">
    <source>
        <dbReference type="ARBA" id="ARBA00022597"/>
    </source>
</evidence>
<comment type="function">
    <text evidence="11">Mediates both low-affinity uptake and efflux of sugar across the membrane.</text>
</comment>
<evidence type="ECO:0000256" key="8">
    <source>
        <dbReference type="ARBA" id="ARBA00022989"/>
    </source>
</evidence>
<dbReference type="GO" id="GO:0005886">
    <property type="term" value="C:plasma membrane"/>
    <property type="evidence" value="ECO:0007669"/>
    <property type="project" value="UniProtKB-SubCell"/>
</dbReference>
<comment type="caution">
    <text evidence="11">Lacks conserved residue(s) required for the propagation of feature annotation.</text>
</comment>